<feature type="compositionally biased region" description="Polar residues" evidence="5">
    <location>
        <begin position="728"/>
        <end position="755"/>
    </location>
</feature>
<dbReference type="GO" id="GO:0005506">
    <property type="term" value="F:iron ion binding"/>
    <property type="evidence" value="ECO:0007669"/>
    <property type="project" value="InterPro"/>
</dbReference>
<dbReference type="InterPro" id="IPR050529">
    <property type="entry name" value="CYP450_sterol_14alpha_dmase"/>
</dbReference>
<evidence type="ECO:0000313" key="8">
    <source>
        <dbReference type="Proteomes" id="UP000444721"/>
    </source>
</evidence>
<evidence type="ECO:0000313" key="7">
    <source>
        <dbReference type="EMBL" id="KAF0976455.1"/>
    </source>
</evidence>
<dbReference type="Gene3D" id="1.10.630.10">
    <property type="entry name" value="Cytochrome P450"/>
    <property type="match status" value="2"/>
</dbReference>
<evidence type="ECO:0000256" key="4">
    <source>
        <dbReference type="ARBA" id="ARBA00023004"/>
    </source>
</evidence>
<dbReference type="GeneID" id="68111572"/>
<evidence type="ECO:0000256" key="1">
    <source>
        <dbReference type="ARBA" id="ARBA00010617"/>
    </source>
</evidence>
<keyword evidence="2" id="KW-0349">Heme</keyword>
<dbReference type="Proteomes" id="UP000444721">
    <property type="component" value="Unassembled WGS sequence"/>
</dbReference>
<feature type="region of interest" description="Disordered" evidence="5">
    <location>
        <begin position="219"/>
        <end position="240"/>
    </location>
</feature>
<dbReference type="VEuPathDB" id="AmoebaDB:FDP41_004354"/>
<name>A0A6A5BST8_NAEFO</name>
<organism evidence="7 8">
    <name type="scientific">Naegleria fowleri</name>
    <name type="common">Brain eating amoeba</name>
    <dbReference type="NCBI Taxonomy" id="5763"/>
    <lineage>
        <taxon>Eukaryota</taxon>
        <taxon>Discoba</taxon>
        <taxon>Heterolobosea</taxon>
        <taxon>Tetramitia</taxon>
        <taxon>Eutetramitia</taxon>
        <taxon>Vahlkampfiidae</taxon>
        <taxon>Naegleria</taxon>
    </lineage>
</organism>
<feature type="compositionally biased region" description="Low complexity" evidence="5">
    <location>
        <begin position="613"/>
        <end position="622"/>
    </location>
</feature>
<feature type="region of interest" description="Disordered" evidence="5">
    <location>
        <begin position="611"/>
        <end position="793"/>
    </location>
</feature>
<dbReference type="InterPro" id="IPR001128">
    <property type="entry name" value="Cyt_P450"/>
</dbReference>
<dbReference type="PANTHER" id="PTHR24304">
    <property type="entry name" value="CYTOCHROME P450 FAMILY 7"/>
    <property type="match status" value="1"/>
</dbReference>
<keyword evidence="6" id="KW-0812">Transmembrane</keyword>
<comment type="similarity">
    <text evidence="1">Belongs to the cytochrome P450 family.</text>
</comment>
<dbReference type="InterPro" id="IPR036396">
    <property type="entry name" value="Cyt_P450_sf"/>
</dbReference>
<dbReference type="EMBL" id="VFQX01000037">
    <property type="protein sequence ID" value="KAF0976455.1"/>
    <property type="molecule type" value="Genomic_DNA"/>
</dbReference>
<feature type="transmembrane region" description="Helical" evidence="6">
    <location>
        <begin position="6"/>
        <end position="27"/>
    </location>
</feature>
<keyword evidence="6" id="KW-0472">Membrane</keyword>
<evidence type="ECO:0000256" key="6">
    <source>
        <dbReference type="SAM" id="Phobius"/>
    </source>
</evidence>
<protein>
    <submittedName>
        <fullName evidence="7">Uncharacterized protein</fullName>
    </submittedName>
</protein>
<dbReference type="AlphaFoldDB" id="A0A6A5BST8"/>
<dbReference type="PANTHER" id="PTHR24304:SF2">
    <property type="entry name" value="24-HYDROXYCHOLESTEROL 7-ALPHA-HYDROXYLASE"/>
    <property type="match status" value="1"/>
</dbReference>
<dbReference type="GO" id="GO:0016705">
    <property type="term" value="F:oxidoreductase activity, acting on paired donors, with incorporation or reduction of molecular oxygen"/>
    <property type="evidence" value="ECO:0007669"/>
    <property type="project" value="InterPro"/>
</dbReference>
<keyword evidence="3" id="KW-0479">Metal-binding</keyword>
<dbReference type="OrthoDB" id="6692864at2759"/>
<dbReference type="VEuPathDB" id="AmoebaDB:NfTy_084110"/>
<evidence type="ECO:0000256" key="2">
    <source>
        <dbReference type="ARBA" id="ARBA00022617"/>
    </source>
</evidence>
<evidence type="ECO:0000256" key="3">
    <source>
        <dbReference type="ARBA" id="ARBA00022723"/>
    </source>
</evidence>
<sequence>MYFENYLLNLAGVFVALILVLVTIAILHHYHKDRYMTYFQKRPHKKCVFVSDDEQKRLHPGGKTPHRIVFPLQELLDDQKKNSTLLAATRQAAHYLHNSHANNKMATKKGLLGWLWRNLPSIPYLSVWIQWCEDPILFLEKASELYGPVFTISSYFKEWTFMVGEGANKYFFDAKPQVLDEQSAREYFYKPLMVNSATPSMSTTASKTSFKIETVNATNSSNASASTQSSMPPTTPSRSREEIWNQDWLYKSKSFMREGFSNKRTLVKYLENIKREVRSILFHQQHINLKFVDRNEKPAIAEMELPTPKILHKHSDSVFSGSSSTGAQANEVVVVNDLFSQMSKFVVRSLMRSMLGSSFVKRHGDEVTESIVFLECQIHNPFVTLYYNHLRSNVLEYLWMPSLIEQIETKKKRVHYLICNEIERRVKMMEYENLEEVPFTQQHNQAFSQQSLPASQSTSQRTKEDMTNLHSCYIDFILEKNGTDKYGGLHRTTSIYANHIICLLVESLASVAALGWAIAHVASDTALQDRLRMEVNLFKEKLEKESSSFIRSMWSEATCTARPLLPHLSPSTVTSSPHHLEASAFTQPAMNLSGEDLDMTVDSNINENSEALSTITDTSVTSGSGGGGGLREEDVEELRKQSLIEDGGEATAADETQSHHTSTDTNPPDSIPSLSIPSSPVPPTVWSTVSSTEDMLRVVGSSQPPPSTRYRFAPRPVPVLANPPTGGNLDTPQSSDGPSNSNVTQSENTMTTPKSNLAKRRPSLTLLSPGNNNNNSSVLPPVQSTPAETMSTTFPPSPTHVHTFASTDQRMNVSGSSMSTTSSGVGIGGIESSMSSNYNLRLVECILQSNACEDPLKLLDSCLKEAARIYSMRLFTKQTRESMNYHNLTIPANHLVSVSPFFVHRDENFYPYDANTYRPDRFNLGEVGDLHRLKDEEHAFIGLEGFSGSNFTMLSSKLFLMELLSNYQVETPQLFASDFTGFGSVAMPIQPIALILNPLT</sequence>
<dbReference type="GO" id="GO:0004497">
    <property type="term" value="F:monooxygenase activity"/>
    <property type="evidence" value="ECO:0007669"/>
    <property type="project" value="InterPro"/>
</dbReference>
<feature type="compositionally biased region" description="Low complexity" evidence="5">
    <location>
        <begin position="219"/>
        <end position="232"/>
    </location>
</feature>
<dbReference type="Pfam" id="PF00067">
    <property type="entry name" value="p450"/>
    <property type="match status" value="1"/>
</dbReference>
<keyword evidence="8" id="KW-1185">Reference proteome</keyword>
<comment type="caution">
    <text evidence="7">The sequence shown here is derived from an EMBL/GenBank/DDBJ whole genome shotgun (WGS) entry which is preliminary data.</text>
</comment>
<keyword evidence="4" id="KW-0408">Iron</keyword>
<accession>A0A6A5BST8</accession>
<gene>
    <name evidence="7" type="ORF">FDP41_004354</name>
</gene>
<feature type="compositionally biased region" description="Low complexity" evidence="5">
    <location>
        <begin position="667"/>
        <end position="692"/>
    </location>
</feature>
<dbReference type="GO" id="GO:0020037">
    <property type="term" value="F:heme binding"/>
    <property type="evidence" value="ECO:0007669"/>
    <property type="project" value="InterPro"/>
</dbReference>
<feature type="compositionally biased region" description="Low complexity" evidence="5">
    <location>
        <begin position="763"/>
        <end position="781"/>
    </location>
</feature>
<dbReference type="VEuPathDB" id="AmoebaDB:NF0066520"/>
<dbReference type="VEuPathDB" id="AmoebaDB:NF0066530"/>
<dbReference type="VEuPathDB" id="AmoebaDB:NF0066510"/>
<keyword evidence="6" id="KW-1133">Transmembrane helix</keyword>
<dbReference type="RefSeq" id="XP_044561168.1">
    <property type="nucleotide sequence ID" value="XM_044707759.1"/>
</dbReference>
<proteinExistence type="inferred from homology"/>
<feature type="compositionally biased region" description="Polar residues" evidence="5">
    <location>
        <begin position="782"/>
        <end position="793"/>
    </location>
</feature>
<dbReference type="SUPFAM" id="SSF48264">
    <property type="entry name" value="Cytochrome P450"/>
    <property type="match status" value="1"/>
</dbReference>
<reference evidence="7 8" key="1">
    <citation type="journal article" date="2019" name="Sci. Rep.">
        <title>Nanopore sequencing improves the draft genome of the human pathogenic amoeba Naegleria fowleri.</title>
        <authorList>
            <person name="Liechti N."/>
            <person name="Schurch N."/>
            <person name="Bruggmann R."/>
            <person name="Wittwer M."/>
        </authorList>
    </citation>
    <scope>NUCLEOTIDE SEQUENCE [LARGE SCALE GENOMIC DNA]</scope>
    <source>
        <strain evidence="7 8">ATCC 30894</strain>
    </source>
</reference>
<evidence type="ECO:0000256" key="5">
    <source>
        <dbReference type="SAM" id="MobiDB-lite"/>
    </source>
</evidence>